<dbReference type="Pfam" id="PF01793">
    <property type="entry name" value="Glyco_transf_15"/>
    <property type="match status" value="1"/>
</dbReference>
<gene>
    <name evidence="5" type="ORF">DL764_007943</name>
</gene>
<dbReference type="PANTHER" id="PTHR31121">
    <property type="entry name" value="ALPHA-1,2 MANNOSYLTRANSFERASE KTR1"/>
    <property type="match status" value="1"/>
</dbReference>
<keyword evidence="6" id="KW-1185">Reference proteome</keyword>
<reference evidence="5 6" key="1">
    <citation type="submission" date="2018-06" db="EMBL/GenBank/DDBJ databases">
        <title>Complete Genomes of Monosporascus.</title>
        <authorList>
            <person name="Robinson A.J."/>
            <person name="Natvig D.O."/>
        </authorList>
    </citation>
    <scope>NUCLEOTIDE SEQUENCE [LARGE SCALE GENOMIC DNA]</scope>
    <source>
        <strain evidence="5 6">CBS 110550</strain>
    </source>
</reference>
<evidence type="ECO:0000256" key="4">
    <source>
        <dbReference type="PIRSR" id="PIRSR018153-1"/>
    </source>
</evidence>
<dbReference type="Gene3D" id="3.90.550.10">
    <property type="entry name" value="Spore Coat Polysaccharide Biosynthesis Protein SpsA, Chain A"/>
    <property type="match status" value="1"/>
</dbReference>
<dbReference type="EMBL" id="QJNU01000583">
    <property type="protein sequence ID" value="RYO93688.1"/>
    <property type="molecule type" value="Genomic_DNA"/>
</dbReference>
<sequence>MVPLRRLLRSMRRRVPLWVVLPVLAAGTLEVLLHAASWSVPVPAAEQDAAFFPPGCREPDLAQARANAAFVMLARNSERREAKVTVRSIERQFNAWYGYPIVFLNDEEWDPAFVSELNETAGGKAVFEVIPRDVWSFPDWVDPEAARRSIKAQGETGLQHAGQEGYHHMCRFYSGKFYQLPALQKYKWYWRLEPDVEFLCAVTYDPFVEMERRGKVYGFTIALWELGDSCPSLFREAADWMDARGVRPTALWRATVSASWAPWPLRRWLMSLLAHRDARGDAWSLCHYWSNFEIADMDFFRSREYQAFFDYLDRKGGFYFERWGDAAVHSIAVAMYADPAQVHHFEDIGYRHDHLYQCPANAPGEAAQLPGSEVLARGERDPKWTAEEPGGIGCRCECDRSKGTRNHPEYCLDRLKRPNTRKRRWITWPLRLVWP</sequence>
<evidence type="ECO:0000256" key="1">
    <source>
        <dbReference type="ARBA" id="ARBA00007677"/>
    </source>
</evidence>
<dbReference type="InterPro" id="IPR029044">
    <property type="entry name" value="Nucleotide-diphossugar_trans"/>
</dbReference>
<protein>
    <recommendedName>
        <fullName evidence="7">Glycolipid 2-alpha-mannosyltransferase</fullName>
    </recommendedName>
</protein>
<dbReference type="InterPro" id="IPR002685">
    <property type="entry name" value="Glyco_trans_15"/>
</dbReference>
<accession>A0A4Q4SYU0</accession>
<dbReference type="OrthoDB" id="439943at2759"/>
<dbReference type="GO" id="GO:0000032">
    <property type="term" value="P:cell wall mannoprotein biosynthetic process"/>
    <property type="evidence" value="ECO:0007669"/>
    <property type="project" value="TreeGrafter"/>
</dbReference>
<organism evidence="5 6">
    <name type="scientific">Monosporascus ibericus</name>
    <dbReference type="NCBI Taxonomy" id="155417"/>
    <lineage>
        <taxon>Eukaryota</taxon>
        <taxon>Fungi</taxon>
        <taxon>Dikarya</taxon>
        <taxon>Ascomycota</taxon>
        <taxon>Pezizomycotina</taxon>
        <taxon>Sordariomycetes</taxon>
        <taxon>Xylariomycetidae</taxon>
        <taxon>Xylariales</taxon>
        <taxon>Xylariales incertae sedis</taxon>
        <taxon>Monosporascus</taxon>
    </lineage>
</organism>
<dbReference type="SUPFAM" id="SSF53448">
    <property type="entry name" value="Nucleotide-diphospho-sugar transferases"/>
    <property type="match status" value="1"/>
</dbReference>
<evidence type="ECO:0000256" key="2">
    <source>
        <dbReference type="ARBA" id="ARBA00022676"/>
    </source>
</evidence>
<proteinExistence type="inferred from homology"/>
<comment type="similarity">
    <text evidence="1">Belongs to the glycosyltransferase 15 family.</text>
</comment>
<evidence type="ECO:0008006" key="7">
    <source>
        <dbReference type="Google" id="ProtNLM"/>
    </source>
</evidence>
<dbReference type="GO" id="GO:0000026">
    <property type="term" value="F:alpha-1,2-mannosyltransferase activity"/>
    <property type="evidence" value="ECO:0007669"/>
    <property type="project" value="TreeGrafter"/>
</dbReference>
<keyword evidence="2" id="KW-0328">Glycosyltransferase</keyword>
<evidence type="ECO:0000256" key="3">
    <source>
        <dbReference type="ARBA" id="ARBA00022679"/>
    </source>
</evidence>
<dbReference type="GO" id="GO:0005794">
    <property type="term" value="C:Golgi apparatus"/>
    <property type="evidence" value="ECO:0007669"/>
    <property type="project" value="TreeGrafter"/>
</dbReference>
<dbReference type="PANTHER" id="PTHR31121:SF2">
    <property type="entry name" value="MANNOSYLTRANSFERASE KTR5-RELATED"/>
    <property type="match status" value="1"/>
</dbReference>
<name>A0A4Q4SYU0_9PEZI</name>
<keyword evidence="3" id="KW-0808">Transferase</keyword>
<comment type="caution">
    <text evidence="5">The sequence shown here is derived from an EMBL/GenBank/DDBJ whole genome shotgun (WGS) entry which is preliminary data.</text>
</comment>
<dbReference type="Proteomes" id="UP000293360">
    <property type="component" value="Unassembled WGS sequence"/>
</dbReference>
<dbReference type="STRING" id="155417.A0A4Q4SYU0"/>
<dbReference type="AlphaFoldDB" id="A0A4Q4SYU0"/>
<dbReference type="GO" id="GO:0006487">
    <property type="term" value="P:protein N-linked glycosylation"/>
    <property type="evidence" value="ECO:0007669"/>
    <property type="project" value="TreeGrafter"/>
</dbReference>
<evidence type="ECO:0000313" key="6">
    <source>
        <dbReference type="Proteomes" id="UP000293360"/>
    </source>
</evidence>
<dbReference type="GO" id="GO:0016020">
    <property type="term" value="C:membrane"/>
    <property type="evidence" value="ECO:0007669"/>
    <property type="project" value="InterPro"/>
</dbReference>
<feature type="active site" description="Nucleophile" evidence="4">
    <location>
        <position position="293"/>
    </location>
</feature>
<evidence type="ECO:0000313" key="5">
    <source>
        <dbReference type="EMBL" id="RYO93688.1"/>
    </source>
</evidence>
<dbReference type="PIRSF" id="PIRSF018153">
    <property type="entry name" value="Glyco_trans_15"/>
    <property type="match status" value="1"/>
</dbReference>